<comment type="subcellular location">
    <subcellularLocation>
        <location evidence="1">Nucleus</location>
    </subcellularLocation>
</comment>
<reference evidence="4" key="1">
    <citation type="submission" date="2017-07" db="EMBL/GenBank/DDBJ databases">
        <title>Taro Niue Genome Assembly and Annotation.</title>
        <authorList>
            <person name="Atibalentja N."/>
            <person name="Keating K."/>
            <person name="Fields C.J."/>
        </authorList>
    </citation>
    <scope>NUCLEOTIDE SEQUENCE</scope>
    <source>
        <strain evidence="4">Niue_2</strain>
        <tissue evidence="4">Leaf</tissue>
    </source>
</reference>
<sequence>MDVMATSSRASCARGQWRPAGTTPRWGGWLIVSHKGKNVDLGFLGAFVGWWGERGAGSAAEESMPGDSCCEWSDGQEVQVDNEFLKANHPMMLIDFYEQHLRFGSS</sequence>
<dbReference type="Gene3D" id="2.40.50.40">
    <property type="match status" value="1"/>
</dbReference>
<gene>
    <name evidence="4" type="ORF">Taro_030719</name>
</gene>
<evidence type="ECO:0000256" key="2">
    <source>
        <dbReference type="ARBA" id="ARBA00023242"/>
    </source>
</evidence>
<dbReference type="AlphaFoldDB" id="A0A843VUT6"/>
<dbReference type="GO" id="GO:0005634">
    <property type="term" value="C:nucleus"/>
    <property type="evidence" value="ECO:0007669"/>
    <property type="project" value="UniProtKB-SubCell"/>
</dbReference>
<dbReference type="OrthoDB" id="1918685at2759"/>
<dbReference type="PANTHER" id="PTHR47240:SF2">
    <property type="entry name" value="CHROMO DOMAIN-CONTAINING PROTEIN LHP1"/>
    <property type="match status" value="1"/>
</dbReference>
<evidence type="ECO:0000259" key="3">
    <source>
        <dbReference type="Pfam" id="PF01393"/>
    </source>
</evidence>
<dbReference type="EMBL" id="NMUH01002128">
    <property type="protein sequence ID" value="MQL98027.1"/>
    <property type="molecule type" value="Genomic_DNA"/>
</dbReference>
<proteinExistence type="predicted"/>
<comment type="caution">
    <text evidence="4">The sequence shown here is derived from an EMBL/GenBank/DDBJ whole genome shotgun (WGS) entry which is preliminary data.</text>
</comment>
<accession>A0A843VUT6</accession>
<dbReference type="InterPro" id="IPR044251">
    <property type="entry name" value="LHP1-like"/>
</dbReference>
<evidence type="ECO:0000256" key="1">
    <source>
        <dbReference type="ARBA" id="ARBA00004123"/>
    </source>
</evidence>
<feature type="domain" description="Chromo shadow" evidence="3">
    <location>
        <begin position="71"/>
        <end position="103"/>
    </location>
</feature>
<dbReference type="Proteomes" id="UP000652761">
    <property type="component" value="Unassembled WGS sequence"/>
</dbReference>
<dbReference type="GO" id="GO:0031507">
    <property type="term" value="P:heterochromatin formation"/>
    <property type="evidence" value="ECO:0007669"/>
    <property type="project" value="InterPro"/>
</dbReference>
<dbReference type="InterPro" id="IPR008251">
    <property type="entry name" value="Chromo_shadow_dom"/>
</dbReference>
<dbReference type="Pfam" id="PF01393">
    <property type="entry name" value="Chromo_shadow"/>
    <property type="match status" value="1"/>
</dbReference>
<evidence type="ECO:0000313" key="4">
    <source>
        <dbReference type="EMBL" id="MQL98027.1"/>
    </source>
</evidence>
<keyword evidence="2" id="KW-0539">Nucleus</keyword>
<organism evidence="4 5">
    <name type="scientific">Colocasia esculenta</name>
    <name type="common">Wild taro</name>
    <name type="synonym">Arum esculentum</name>
    <dbReference type="NCBI Taxonomy" id="4460"/>
    <lineage>
        <taxon>Eukaryota</taxon>
        <taxon>Viridiplantae</taxon>
        <taxon>Streptophyta</taxon>
        <taxon>Embryophyta</taxon>
        <taxon>Tracheophyta</taxon>
        <taxon>Spermatophyta</taxon>
        <taxon>Magnoliopsida</taxon>
        <taxon>Liliopsida</taxon>
        <taxon>Araceae</taxon>
        <taxon>Aroideae</taxon>
        <taxon>Colocasieae</taxon>
        <taxon>Colocasia</taxon>
    </lineage>
</organism>
<protein>
    <recommendedName>
        <fullName evidence="3">Chromo shadow domain-containing protein</fullName>
    </recommendedName>
</protein>
<keyword evidence="5" id="KW-1185">Reference proteome</keyword>
<name>A0A843VUT6_COLES</name>
<evidence type="ECO:0000313" key="5">
    <source>
        <dbReference type="Proteomes" id="UP000652761"/>
    </source>
</evidence>
<dbReference type="PANTHER" id="PTHR47240">
    <property type="entry name" value="CHROMO DOMAIN-CONTAINING PROTEIN LHP1"/>
    <property type="match status" value="1"/>
</dbReference>